<organism evidence="4 5">
    <name type="scientific">Penaeus vannamei</name>
    <name type="common">Whiteleg shrimp</name>
    <name type="synonym">Litopenaeus vannamei</name>
    <dbReference type="NCBI Taxonomy" id="6689"/>
    <lineage>
        <taxon>Eukaryota</taxon>
        <taxon>Metazoa</taxon>
        <taxon>Ecdysozoa</taxon>
        <taxon>Arthropoda</taxon>
        <taxon>Crustacea</taxon>
        <taxon>Multicrustacea</taxon>
        <taxon>Malacostraca</taxon>
        <taxon>Eumalacostraca</taxon>
        <taxon>Eucarida</taxon>
        <taxon>Decapoda</taxon>
        <taxon>Dendrobranchiata</taxon>
        <taxon>Penaeoidea</taxon>
        <taxon>Penaeidae</taxon>
        <taxon>Penaeus</taxon>
    </lineage>
</organism>
<evidence type="ECO:0000313" key="4">
    <source>
        <dbReference type="EMBL" id="ROT67615.1"/>
    </source>
</evidence>
<dbReference type="PANTHER" id="PTHR15045">
    <property type="entry name" value="FUCOSE-1-PHOSPHATE GUANYLYLTRANSFERASE"/>
    <property type="match status" value="1"/>
</dbReference>
<proteinExistence type="predicted"/>
<dbReference type="GO" id="GO:0000166">
    <property type="term" value="F:nucleotide binding"/>
    <property type="evidence" value="ECO:0007669"/>
    <property type="project" value="UniProtKB-KW"/>
</dbReference>
<comment type="caution">
    <text evidence="4">The sequence shown here is derived from an EMBL/GenBank/DDBJ whole genome shotgun (WGS) entry which is preliminary data.</text>
</comment>
<sequence>MADEIGNYMKEIFKEYNNLRRNSQSETNLVIKERPQYWDVVILTTFDSAQRESFEQQIALKRQSGHFPDVPIHVIADPVGQKLGVGGSTLHVLTEMTKIYGSDLHQKKLLIIHSGGSSQRLPSYSVIGKIFAPLPCQELIVGMSIPQMLDLKLAMYLPFCQLLQPGVFVTCADDIETYCLNPEELNAKMLQAADVAALAHPSDIQTGKDHGVYVFEDQDSENMDRDCNCVMQCAEVLQKPTESIMRTRGARTTAVPESKYGVTVYSG</sequence>
<dbReference type="PANTHER" id="PTHR15045:SF1">
    <property type="entry name" value="FUCOSE-1-PHOSPHATE GUANYLYLTRANSFERASE"/>
    <property type="match status" value="1"/>
</dbReference>
<reference evidence="4 5" key="2">
    <citation type="submission" date="2019-01" db="EMBL/GenBank/DDBJ databases">
        <title>The decoding of complex shrimp genome reveals the adaptation for benthos swimmer, frequently molting mechanism and breeding impact on genome.</title>
        <authorList>
            <person name="Sun Y."/>
            <person name="Gao Y."/>
            <person name="Yu Y."/>
        </authorList>
    </citation>
    <scope>NUCLEOTIDE SEQUENCE [LARGE SCALE GENOMIC DNA]</scope>
    <source>
        <tissue evidence="4">Muscle</tissue>
    </source>
</reference>
<dbReference type="Pfam" id="PF07959">
    <property type="entry name" value="Fucose_pyrophosphorylase"/>
    <property type="match status" value="1"/>
</dbReference>
<dbReference type="GO" id="GO:0042350">
    <property type="term" value="P:GDP-L-fucose biosynthetic process"/>
    <property type="evidence" value="ECO:0007669"/>
    <property type="project" value="UniProtKB-ARBA"/>
</dbReference>
<protein>
    <submittedName>
        <fullName evidence="4">Putative fucose-1-phosphate guanylyltransferase-like</fullName>
    </submittedName>
</protein>
<accession>A0A3R7QHG3</accession>
<gene>
    <name evidence="4" type="ORF">C7M84_014291</name>
</gene>
<dbReference type="GO" id="GO:0016779">
    <property type="term" value="F:nucleotidyltransferase activity"/>
    <property type="evidence" value="ECO:0007669"/>
    <property type="project" value="UniProtKB-KW"/>
</dbReference>
<name>A0A3R7QHG3_PENVA</name>
<dbReference type="Proteomes" id="UP000283509">
    <property type="component" value="Unassembled WGS sequence"/>
</dbReference>
<evidence type="ECO:0000256" key="2">
    <source>
        <dbReference type="ARBA" id="ARBA00022741"/>
    </source>
</evidence>
<dbReference type="AlphaFoldDB" id="A0A3R7QHG3"/>
<dbReference type="InterPro" id="IPR012887">
    <property type="entry name" value="GDP_fucose_pyrophosphorylase"/>
</dbReference>
<feature type="domain" description="GDP-fucose pyrophosphorylase" evidence="3">
    <location>
        <begin position="103"/>
        <end position="250"/>
    </location>
</feature>
<reference evidence="4 5" key="1">
    <citation type="submission" date="2018-04" db="EMBL/GenBank/DDBJ databases">
        <authorList>
            <person name="Zhang X."/>
            <person name="Yuan J."/>
            <person name="Li F."/>
            <person name="Xiang J."/>
        </authorList>
    </citation>
    <scope>NUCLEOTIDE SEQUENCE [LARGE SCALE GENOMIC DNA]</scope>
    <source>
        <tissue evidence="4">Muscle</tissue>
    </source>
</reference>
<keyword evidence="2" id="KW-0547">Nucleotide-binding</keyword>
<evidence type="ECO:0000313" key="5">
    <source>
        <dbReference type="Proteomes" id="UP000283509"/>
    </source>
</evidence>
<dbReference type="STRING" id="6689.A0A3R7QHG3"/>
<keyword evidence="5" id="KW-1185">Reference proteome</keyword>
<dbReference type="EMBL" id="QCYY01002787">
    <property type="protein sequence ID" value="ROT67615.1"/>
    <property type="molecule type" value="Genomic_DNA"/>
</dbReference>
<keyword evidence="1 4" id="KW-0808">Transferase</keyword>
<evidence type="ECO:0000259" key="3">
    <source>
        <dbReference type="Pfam" id="PF07959"/>
    </source>
</evidence>
<evidence type="ECO:0000256" key="1">
    <source>
        <dbReference type="ARBA" id="ARBA00022679"/>
    </source>
</evidence>
<dbReference type="OrthoDB" id="10062280at2759"/>
<keyword evidence="4" id="KW-0548">Nucleotidyltransferase</keyword>